<evidence type="ECO:0000259" key="1">
    <source>
        <dbReference type="Pfam" id="PF07179"/>
    </source>
</evidence>
<dbReference type="Proteomes" id="UP000305939">
    <property type="component" value="Unassembled WGS sequence"/>
</dbReference>
<comment type="caution">
    <text evidence="3">The sequence shown here is derived from an EMBL/GenBank/DDBJ whole genome shotgun (WGS) entry which is preliminary data.</text>
</comment>
<accession>A0A4S3M1Y6</accession>
<feature type="domain" description="SseB protein N-terminal" evidence="1">
    <location>
        <begin position="21"/>
        <end position="136"/>
    </location>
</feature>
<evidence type="ECO:0000259" key="2">
    <source>
        <dbReference type="Pfam" id="PF14581"/>
    </source>
</evidence>
<dbReference type="EMBL" id="SSMC01000002">
    <property type="protein sequence ID" value="THD68033.1"/>
    <property type="molecule type" value="Genomic_DNA"/>
</dbReference>
<feature type="domain" description="SseB protein C-terminal" evidence="2">
    <location>
        <begin position="152"/>
        <end position="258"/>
    </location>
</feature>
<dbReference type="InterPro" id="IPR009839">
    <property type="entry name" value="SseB_N"/>
</dbReference>
<evidence type="ECO:0000313" key="3">
    <source>
        <dbReference type="EMBL" id="THD68033.1"/>
    </source>
</evidence>
<evidence type="ECO:0008006" key="5">
    <source>
        <dbReference type="Google" id="ProtNLM"/>
    </source>
</evidence>
<proteinExistence type="predicted"/>
<sequence length="259" mass="29623">MGLFDIFKRRKTDATFPENELEKTLMDATTNVSARTAFYEKLLLNDFVVITNNHYPSEEEVRMLEKDMKVQFATFEDGKIPVFTSTNRIFDKGYIREKLPYLALKGQNLLSITKGSTLILNPYSDFGKELIPSEIESLLNGSIFDKTNEIIIEQDTEVQIGQPAKYPHELVRALSELFYKKQHVNAAYLGAIKMDKTEKLPHLIIAIEIEGSLSSITREAGPLAEKILPNEIIDFIQIDLENGISDYFLNQTEPFYKKD</sequence>
<dbReference type="Pfam" id="PF07179">
    <property type="entry name" value="SseB"/>
    <property type="match status" value="1"/>
</dbReference>
<dbReference type="AlphaFoldDB" id="A0A4S3M1Y6"/>
<protein>
    <recommendedName>
        <fullName evidence="5">Enhanced serine sensitivity protein SseB</fullName>
    </recommendedName>
</protein>
<evidence type="ECO:0000313" key="4">
    <source>
        <dbReference type="Proteomes" id="UP000305939"/>
    </source>
</evidence>
<keyword evidence="4" id="KW-1185">Reference proteome</keyword>
<reference evidence="3 4" key="1">
    <citation type="submission" date="2019-04" db="EMBL/GenBank/DDBJ databases">
        <title>Draft genome sequence of Robertkochia marina CC-AMO-30D.</title>
        <authorList>
            <person name="Hameed A."/>
            <person name="Lin S.-Y."/>
            <person name="Shahina M."/>
            <person name="Lai W.-A."/>
            <person name="Young C.-C."/>
        </authorList>
    </citation>
    <scope>NUCLEOTIDE SEQUENCE [LARGE SCALE GENOMIC DNA]</scope>
    <source>
        <strain evidence="3 4">CC-AMO-30D</strain>
    </source>
</reference>
<gene>
    <name evidence="3" type="ORF">E7Z59_10325</name>
</gene>
<dbReference type="Pfam" id="PF14581">
    <property type="entry name" value="SseB_C"/>
    <property type="match status" value="1"/>
</dbReference>
<dbReference type="RefSeq" id="WP_136336238.1">
    <property type="nucleotide sequence ID" value="NZ_QXMP01000010.1"/>
</dbReference>
<dbReference type="InterPro" id="IPR027945">
    <property type="entry name" value="SseB_C"/>
</dbReference>
<organism evidence="3 4">
    <name type="scientific">Robertkochia marina</name>
    <dbReference type="NCBI Taxonomy" id="1227945"/>
    <lineage>
        <taxon>Bacteria</taxon>
        <taxon>Pseudomonadati</taxon>
        <taxon>Bacteroidota</taxon>
        <taxon>Flavobacteriia</taxon>
        <taxon>Flavobacteriales</taxon>
        <taxon>Flavobacteriaceae</taxon>
        <taxon>Robertkochia</taxon>
    </lineage>
</organism>
<name>A0A4S3M1Y6_9FLAO</name>
<dbReference type="OrthoDB" id="768046at2"/>